<dbReference type="Proteomes" id="UP001234495">
    <property type="component" value="Unassembled WGS sequence"/>
</dbReference>
<organism evidence="1 2">
    <name type="scientific">Metabacillus malikii</name>
    <dbReference type="NCBI Taxonomy" id="1504265"/>
    <lineage>
        <taxon>Bacteria</taxon>
        <taxon>Bacillati</taxon>
        <taxon>Bacillota</taxon>
        <taxon>Bacilli</taxon>
        <taxon>Bacillales</taxon>
        <taxon>Bacillaceae</taxon>
        <taxon>Metabacillus</taxon>
    </lineage>
</organism>
<evidence type="ECO:0000313" key="2">
    <source>
        <dbReference type="Proteomes" id="UP001234495"/>
    </source>
</evidence>
<protein>
    <submittedName>
        <fullName evidence="1">Uncharacterized protein</fullName>
    </submittedName>
</protein>
<evidence type="ECO:0000313" key="1">
    <source>
        <dbReference type="EMBL" id="MDQ0229747.1"/>
    </source>
</evidence>
<gene>
    <name evidence="1" type="ORF">J2S19_000999</name>
</gene>
<accession>A0ABT9ZD24</accession>
<sequence length="60" mass="7349">MKALVVKKYFLDVQERERLEKEIIHYQSDIQEETILSWDDEELLERINIAKNCKEHVFNQ</sequence>
<dbReference type="EMBL" id="JAUSUD010000003">
    <property type="protein sequence ID" value="MDQ0229747.1"/>
    <property type="molecule type" value="Genomic_DNA"/>
</dbReference>
<proteinExistence type="predicted"/>
<reference evidence="1 2" key="1">
    <citation type="submission" date="2023-07" db="EMBL/GenBank/DDBJ databases">
        <title>Genomic Encyclopedia of Type Strains, Phase IV (KMG-IV): sequencing the most valuable type-strain genomes for metagenomic binning, comparative biology and taxonomic classification.</title>
        <authorList>
            <person name="Goeker M."/>
        </authorList>
    </citation>
    <scope>NUCLEOTIDE SEQUENCE [LARGE SCALE GENOMIC DNA]</scope>
    <source>
        <strain evidence="1 2">DSM 29005</strain>
    </source>
</reference>
<comment type="caution">
    <text evidence="1">The sequence shown here is derived from an EMBL/GenBank/DDBJ whole genome shotgun (WGS) entry which is preliminary data.</text>
</comment>
<keyword evidence="2" id="KW-1185">Reference proteome</keyword>
<dbReference type="RefSeq" id="WP_307337985.1">
    <property type="nucleotide sequence ID" value="NZ_JAUSUD010000003.1"/>
</dbReference>
<name>A0ABT9ZD24_9BACI</name>